<gene>
    <name evidence="2" type="ORF">AWU65_07290</name>
</gene>
<dbReference type="OrthoDB" id="1821976at2"/>
<feature type="region of interest" description="Disordered" evidence="1">
    <location>
        <begin position="106"/>
        <end position="154"/>
    </location>
</feature>
<dbReference type="InterPro" id="IPR036390">
    <property type="entry name" value="WH_DNA-bd_sf"/>
</dbReference>
<name>A0A163HZV3_9BACL</name>
<reference evidence="2" key="1">
    <citation type="journal article" date="2016" name="Genome Announc.">
        <title>Draft genomes of two strains of Paenibacillus glucanolyticus with capability to degrade lignocellulose.</title>
        <authorList>
            <person name="Mathews S.L."/>
            <person name="Pawlak J."/>
            <person name="Grunden A.M."/>
        </authorList>
    </citation>
    <scope>NUCLEOTIDE SEQUENCE [LARGE SCALE GENOMIC DNA]</scope>
    <source>
        <strain evidence="2">SLM1</strain>
    </source>
</reference>
<sequence>MPEGSYPFPIYSGLLEPEHYKKIGSAIWLFLWCVSSTTAEKDEEGTLWGIVLGNKPMKLSEISERFGVNDKTVSRWLDTLEIHQYIRVTRAPRGLILWVRNSKKRTDKNVRSPESEQTKMSDHIDGDKTNMSDHKQTDQTKMSDQTSFSDSDRTNMSDLKDIKDLITTTPTTDDWLEDEVNDPQLDGMIELLNAYCKLHSKLDIHVTPYEREAMGKMVAGGTPNPFTIRTMASLLEAKRKREGARFKMPKSFLYYVEGIEEAWQNSQTISPPMDGVAQGEPEKPKRMSKQQRELEDLRRRAKEERQREQSRSV</sequence>
<protein>
    <submittedName>
        <fullName evidence="2">Uncharacterized protein</fullName>
    </submittedName>
</protein>
<dbReference type="RefSeq" id="WP_063477929.1">
    <property type="nucleotide sequence ID" value="NZ_CP147845.1"/>
</dbReference>
<feature type="compositionally biased region" description="Basic and acidic residues" evidence="1">
    <location>
        <begin position="280"/>
        <end position="313"/>
    </location>
</feature>
<accession>A0A163HZV3</accession>
<evidence type="ECO:0000313" key="2">
    <source>
        <dbReference type="EMBL" id="KZS45730.1"/>
    </source>
</evidence>
<feature type="region of interest" description="Disordered" evidence="1">
    <location>
        <begin position="267"/>
        <end position="313"/>
    </location>
</feature>
<proteinExistence type="predicted"/>
<dbReference type="EMBL" id="LWMH01000001">
    <property type="protein sequence ID" value="KZS45730.1"/>
    <property type="molecule type" value="Genomic_DNA"/>
</dbReference>
<dbReference type="Proteomes" id="UP000076796">
    <property type="component" value="Unassembled WGS sequence"/>
</dbReference>
<feature type="compositionally biased region" description="Polar residues" evidence="1">
    <location>
        <begin position="139"/>
        <end position="149"/>
    </location>
</feature>
<feature type="compositionally biased region" description="Basic and acidic residues" evidence="1">
    <location>
        <begin position="107"/>
        <end position="138"/>
    </location>
</feature>
<organism evidence="2 3">
    <name type="scientific">Paenibacillus glucanolyticus</name>
    <dbReference type="NCBI Taxonomy" id="59843"/>
    <lineage>
        <taxon>Bacteria</taxon>
        <taxon>Bacillati</taxon>
        <taxon>Bacillota</taxon>
        <taxon>Bacilli</taxon>
        <taxon>Bacillales</taxon>
        <taxon>Paenibacillaceae</taxon>
        <taxon>Paenibacillus</taxon>
    </lineage>
</organism>
<evidence type="ECO:0000256" key="1">
    <source>
        <dbReference type="SAM" id="MobiDB-lite"/>
    </source>
</evidence>
<dbReference type="SUPFAM" id="SSF46785">
    <property type="entry name" value="Winged helix' DNA-binding domain"/>
    <property type="match status" value="1"/>
</dbReference>
<evidence type="ECO:0000313" key="3">
    <source>
        <dbReference type="Proteomes" id="UP000076796"/>
    </source>
</evidence>
<comment type="caution">
    <text evidence="2">The sequence shown here is derived from an EMBL/GenBank/DDBJ whole genome shotgun (WGS) entry which is preliminary data.</text>
</comment>
<dbReference type="GeneID" id="97552940"/>
<dbReference type="AlphaFoldDB" id="A0A163HZV3"/>
<keyword evidence="3" id="KW-1185">Reference proteome</keyword>